<keyword evidence="5" id="KW-1185">Reference proteome</keyword>
<dbReference type="SUPFAM" id="SSF54211">
    <property type="entry name" value="Ribosomal protein S5 domain 2-like"/>
    <property type="match status" value="1"/>
</dbReference>
<dbReference type="Pfam" id="PF01205">
    <property type="entry name" value="Impact_N"/>
    <property type="match status" value="1"/>
</dbReference>
<dbReference type="GO" id="GO:0006446">
    <property type="term" value="P:regulation of translational initiation"/>
    <property type="evidence" value="ECO:0007669"/>
    <property type="project" value="TreeGrafter"/>
</dbReference>
<evidence type="ECO:0000259" key="2">
    <source>
        <dbReference type="Pfam" id="PF01205"/>
    </source>
</evidence>
<evidence type="ECO:0000313" key="4">
    <source>
        <dbReference type="EMBL" id="SFA98205.1"/>
    </source>
</evidence>
<feature type="domain" description="Impact N-terminal" evidence="2">
    <location>
        <begin position="18"/>
        <end position="122"/>
    </location>
</feature>
<dbReference type="InterPro" id="IPR015269">
    <property type="entry name" value="UPF0029_Impact_C"/>
</dbReference>
<dbReference type="InterPro" id="IPR035647">
    <property type="entry name" value="EFG_III/V"/>
</dbReference>
<dbReference type="Proteomes" id="UP000198838">
    <property type="component" value="Unassembled WGS sequence"/>
</dbReference>
<proteinExistence type="inferred from homology"/>
<dbReference type="AlphaFoldDB" id="A0A1I0XB08"/>
<dbReference type="OrthoDB" id="9813771at2"/>
<evidence type="ECO:0000256" key="1">
    <source>
        <dbReference type="ARBA" id="ARBA00007665"/>
    </source>
</evidence>
<dbReference type="InterPro" id="IPR020569">
    <property type="entry name" value="UPF0029_Impact_CS"/>
</dbReference>
<dbReference type="PANTHER" id="PTHR16301">
    <property type="entry name" value="IMPACT-RELATED"/>
    <property type="match status" value="1"/>
</dbReference>
<dbReference type="NCBIfam" id="TIGR00257">
    <property type="entry name" value="IMPACT_YIGZ"/>
    <property type="match status" value="1"/>
</dbReference>
<dbReference type="PROSITE" id="PS00910">
    <property type="entry name" value="UPF0029"/>
    <property type="match status" value="1"/>
</dbReference>
<dbReference type="SUPFAM" id="SSF54980">
    <property type="entry name" value="EF-G C-terminal domain-like"/>
    <property type="match status" value="1"/>
</dbReference>
<accession>A0A1I0XB08</accession>
<name>A0A1I0XB08_9FIRM</name>
<protein>
    <submittedName>
        <fullName evidence="4">Uncharacterized protein, YigZ family</fullName>
    </submittedName>
</protein>
<organism evidence="4 5">
    <name type="scientific">Acetitomaculum ruminis DSM 5522</name>
    <dbReference type="NCBI Taxonomy" id="1120918"/>
    <lineage>
        <taxon>Bacteria</taxon>
        <taxon>Bacillati</taxon>
        <taxon>Bacillota</taxon>
        <taxon>Clostridia</taxon>
        <taxon>Lachnospirales</taxon>
        <taxon>Lachnospiraceae</taxon>
        <taxon>Acetitomaculum</taxon>
    </lineage>
</organism>
<dbReference type="InterPro" id="IPR036956">
    <property type="entry name" value="Impact_N_sf"/>
</dbReference>
<dbReference type="InterPro" id="IPR023582">
    <property type="entry name" value="Impact"/>
</dbReference>
<dbReference type="Gene3D" id="3.30.230.30">
    <property type="entry name" value="Impact, N-terminal domain"/>
    <property type="match status" value="1"/>
</dbReference>
<dbReference type="Gene3D" id="3.30.70.240">
    <property type="match status" value="1"/>
</dbReference>
<dbReference type="STRING" id="1120918.SAMN05216249_10665"/>
<dbReference type="PANTHER" id="PTHR16301:SF20">
    <property type="entry name" value="IMPACT FAMILY MEMBER YIGZ"/>
    <property type="match status" value="1"/>
</dbReference>
<gene>
    <name evidence="4" type="ORF">SAMN05216249_10665</name>
</gene>
<dbReference type="GO" id="GO:0005737">
    <property type="term" value="C:cytoplasm"/>
    <property type="evidence" value="ECO:0007669"/>
    <property type="project" value="TreeGrafter"/>
</dbReference>
<comment type="similarity">
    <text evidence="1">Belongs to the IMPACT family.</text>
</comment>
<dbReference type="RefSeq" id="WP_092871454.1">
    <property type="nucleotide sequence ID" value="NZ_FOJY01000006.1"/>
</dbReference>
<evidence type="ECO:0000259" key="3">
    <source>
        <dbReference type="Pfam" id="PF09186"/>
    </source>
</evidence>
<feature type="domain" description="UPF0029" evidence="3">
    <location>
        <begin position="139"/>
        <end position="193"/>
    </location>
</feature>
<evidence type="ECO:0000313" key="5">
    <source>
        <dbReference type="Proteomes" id="UP000198838"/>
    </source>
</evidence>
<sequence>MNKQKSMRQGGVGEIVEKKSRFIASTCPVYTEEEAISFINKIKKQYYDAKHNCYAYVIGDDDNIQKSSDDGEPSRTAGMPILDIIKNEGLHNVVIVVTRYFGGILLGTGGLVRAYSQAAKEGIANSLVISREKGMAFDVNCPYDRMGKLEYLLRSLDANIINTDYGEYIVYKAVISIENYKELTDKLLELFNGENHILNINEVFFGFSGDEIIIE</sequence>
<dbReference type="InterPro" id="IPR020568">
    <property type="entry name" value="Ribosomal_Su5_D2-typ_SF"/>
</dbReference>
<dbReference type="EMBL" id="FOJY01000006">
    <property type="protein sequence ID" value="SFA98205.1"/>
    <property type="molecule type" value="Genomic_DNA"/>
</dbReference>
<reference evidence="4 5" key="1">
    <citation type="submission" date="2016-10" db="EMBL/GenBank/DDBJ databases">
        <authorList>
            <person name="de Groot N.N."/>
        </authorList>
    </citation>
    <scope>NUCLEOTIDE SEQUENCE [LARGE SCALE GENOMIC DNA]</scope>
    <source>
        <strain evidence="4 5">DSM 5522</strain>
    </source>
</reference>
<dbReference type="InterPro" id="IPR001498">
    <property type="entry name" value="Impact_N"/>
</dbReference>
<dbReference type="Pfam" id="PF09186">
    <property type="entry name" value="DUF1949"/>
    <property type="match status" value="1"/>
</dbReference>
<dbReference type="InterPro" id="IPR015796">
    <property type="entry name" value="Impact_YigZ-like"/>
</dbReference>